<evidence type="ECO:0000313" key="3">
    <source>
        <dbReference type="EMBL" id="RDV04015.1"/>
    </source>
</evidence>
<dbReference type="OrthoDB" id="5624883at2"/>
<dbReference type="Gene3D" id="1.10.10.60">
    <property type="entry name" value="Homeodomain-like"/>
    <property type="match status" value="1"/>
</dbReference>
<dbReference type="GO" id="GO:0043565">
    <property type="term" value="F:sequence-specific DNA binding"/>
    <property type="evidence" value="ECO:0007669"/>
    <property type="project" value="InterPro"/>
</dbReference>
<feature type="domain" description="DNA binding HTH" evidence="2">
    <location>
        <begin position="8"/>
        <end position="47"/>
    </location>
</feature>
<name>A0A371B8T4_9BRAD</name>
<dbReference type="SUPFAM" id="SSF46689">
    <property type="entry name" value="Homeodomain-like"/>
    <property type="match status" value="1"/>
</dbReference>
<dbReference type="PRINTS" id="PR01590">
    <property type="entry name" value="HTHFIS"/>
</dbReference>
<protein>
    <recommendedName>
        <fullName evidence="2">DNA binding HTH domain-containing protein</fullName>
    </recommendedName>
</protein>
<dbReference type="InterPro" id="IPR009057">
    <property type="entry name" value="Homeodomain-like_sf"/>
</dbReference>
<evidence type="ECO:0000259" key="2">
    <source>
        <dbReference type="Pfam" id="PF02954"/>
    </source>
</evidence>
<reference evidence="4" key="1">
    <citation type="submission" date="2018-08" db="EMBL/GenBank/DDBJ databases">
        <authorList>
            <person name="Kim S.-J."/>
            <person name="Jung G.-Y."/>
        </authorList>
    </citation>
    <scope>NUCLEOTIDE SEQUENCE [LARGE SCALE GENOMIC DNA]</scope>
    <source>
        <strain evidence="4">GY_H</strain>
    </source>
</reference>
<dbReference type="RefSeq" id="WP_115516041.1">
    <property type="nucleotide sequence ID" value="NZ_QRGO01000001.1"/>
</dbReference>
<feature type="region of interest" description="Disordered" evidence="1">
    <location>
        <begin position="64"/>
        <end position="84"/>
    </location>
</feature>
<dbReference type="Pfam" id="PF02954">
    <property type="entry name" value="HTH_8"/>
    <property type="match status" value="1"/>
</dbReference>
<dbReference type="EMBL" id="QRGO01000001">
    <property type="protein sequence ID" value="RDV04015.1"/>
    <property type="molecule type" value="Genomic_DNA"/>
</dbReference>
<sequence>MTLAGRKLADIEMSAIIETLDLVGGNRTAAAVQLGISVRTIRNKLRKCRALGLLPQSLDVGADRRAGRTETELRTASHPAPQRL</sequence>
<accession>A0A371B8T4</accession>
<dbReference type="AlphaFoldDB" id="A0A371B8T4"/>
<comment type="caution">
    <text evidence="3">The sequence shown here is derived from an EMBL/GenBank/DDBJ whole genome shotgun (WGS) entry which is preliminary data.</text>
</comment>
<evidence type="ECO:0000256" key="1">
    <source>
        <dbReference type="SAM" id="MobiDB-lite"/>
    </source>
</evidence>
<gene>
    <name evidence="3" type="ORF">DXH78_05090</name>
</gene>
<keyword evidence="4" id="KW-1185">Reference proteome</keyword>
<proteinExistence type="predicted"/>
<evidence type="ECO:0000313" key="4">
    <source>
        <dbReference type="Proteomes" id="UP000263993"/>
    </source>
</evidence>
<feature type="compositionally biased region" description="Basic and acidic residues" evidence="1">
    <location>
        <begin position="64"/>
        <end position="75"/>
    </location>
</feature>
<dbReference type="Proteomes" id="UP000263993">
    <property type="component" value="Unassembled WGS sequence"/>
</dbReference>
<dbReference type="InterPro" id="IPR002197">
    <property type="entry name" value="HTH_Fis"/>
</dbReference>
<organism evidence="3 4">
    <name type="scientific">Undibacter mobilis</name>
    <dbReference type="NCBI Taxonomy" id="2292256"/>
    <lineage>
        <taxon>Bacteria</taxon>
        <taxon>Pseudomonadati</taxon>
        <taxon>Pseudomonadota</taxon>
        <taxon>Alphaproteobacteria</taxon>
        <taxon>Hyphomicrobiales</taxon>
        <taxon>Nitrobacteraceae</taxon>
        <taxon>Undibacter</taxon>
    </lineage>
</organism>